<evidence type="ECO:0000313" key="6">
    <source>
        <dbReference type="EMBL" id="JAS48019.1"/>
    </source>
</evidence>
<dbReference type="InterPro" id="IPR012334">
    <property type="entry name" value="Pectin_lyas_fold"/>
</dbReference>
<evidence type="ECO:0000256" key="3">
    <source>
        <dbReference type="ARBA" id="ARBA00023212"/>
    </source>
</evidence>
<dbReference type="GO" id="GO:0007283">
    <property type="term" value="P:spermatogenesis"/>
    <property type="evidence" value="ECO:0007669"/>
    <property type="project" value="TreeGrafter"/>
</dbReference>
<sequence length="528" mass="59042">MSHKPFIFVKGFTERFNELSNVLTNDVMASDVQKEWSNCMELAIEPIGWQAIWKMSRQLCIDLKINFPFTAIVVVEQVNFKELSCLVSIHEVEDDDIHLPEKMADVPLTELYPTMEQDNSSALSLYDTAQLIDNLRFFYNHLWMPWDLEFDDDVPWVESHLEGRLQLHFAMAERRVPHEISHTVRRLVAEGKQIQQAIEHHQEQLEGCGEVDGSGILLQLMELHNRIAHLRNKYLIYERPQLLKALIQRTENQEKHKREQQENSKLAVMLVLAFTTPQQLTKQADFIAKATSDSQKIKVLASLQEALVKVGVGGTVLLTAGEYPVRDLANLETGGSVIGLEPGVTITDDTESCSTLDLFKGSLSLTGLTLHMTTAWNIIKLRPNVECCLREITLVGATVTDGVDSFPGSRLSASECRFSNCRTAITCDAGSTVALNNCTFCNNNIALEVTIGCKFSMNNCTISGSKMYGVHILMADKPHVNITSVSQINSIPEMKESGTVCKDNAVDVRLVPVVQNHLDTWNVQTGGV</sequence>
<proteinExistence type="predicted"/>
<evidence type="ECO:0008006" key="7">
    <source>
        <dbReference type="Google" id="ProtNLM"/>
    </source>
</evidence>
<protein>
    <recommendedName>
        <fullName evidence="7">Right handed beta helix domain-containing protein</fullName>
    </recommendedName>
</protein>
<dbReference type="Gene3D" id="2.160.20.10">
    <property type="entry name" value="Single-stranded right-handed beta-helix, Pectin lyase-like"/>
    <property type="match status" value="1"/>
</dbReference>
<dbReference type="GO" id="GO:0007112">
    <property type="term" value="P:male meiosis cytokinesis"/>
    <property type="evidence" value="ECO:0007669"/>
    <property type="project" value="TreeGrafter"/>
</dbReference>
<evidence type="ECO:0000256" key="2">
    <source>
        <dbReference type="ARBA" id="ARBA00022490"/>
    </source>
</evidence>
<keyword evidence="3" id="KW-0206">Cytoskeleton</keyword>
<dbReference type="InterPro" id="IPR039448">
    <property type="entry name" value="Beta_helix"/>
</dbReference>
<name>A0A1B6FCS6_9HEMI</name>
<keyword evidence="2" id="KW-0963">Cytoplasm</keyword>
<dbReference type="Pfam" id="PF13229">
    <property type="entry name" value="Beta_helix"/>
    <property type="match status" value="1"/>
</dbReference>
<comment type="subcellular location">
    <subcellularLocation>
        <location evidence="1">Cytoplasm</location>
        <location evidence="1">Cytoskeleton</location>
        <location evidence="1">Spindle</location>
    </subcellularLocation>
</comment>
<evidence type="ECO:0000256" key="1">
    <source>
        <dbReference type="ARBA" id="ARBA00004186"/>
    </source>
</evidence>
<dbReference type="GO" id="GO:0005819">
    <property type="term" value="C:spindle"/>
    <property type="evidence" value="ECO:0007669"/>
    <property type="project" value="UniProtKB-SubCell"/>
</dbReference>
<dbReference type="Pfam" id="PF23762">
    <property type="entry name" value="SHCBP_N"/>
    <property type="match status" value="1"/>
</dbReference>
<organism evidence="6">
    <name type="scientific">Cuerna arida</name>
    <dbReference type="NCBI Taxonomy" id="1464854"/>
    <lineage>
        <taxon>Eukaryota</taxon>
        <taxon>Metazoa</taxon>
        <taxon>Ecdysozoa</taxon>
        <taxon>Arthropoda</taxon>
        <taxon>Hexapoda</taxon>
        <taxon>Insecta</taxon>
        <taxon>Pterygota</taxon>
        <taxon>Neoptera</taxon>
        <taxon>Paraneoptera</taxon>
        <taxon>Hemiptera</taxon>
        <taxon>Auchenorrhyncha</taxon>
        <taxon>Membracoidea</taxon>
        <taxon>Cicadellidae</taxon>
        <taxon>Cicadellinae</taxon>
        <taxon>Proconiini</taxon>
        <taxon>Cuerna</taxon>
    </lineage>
</organism>
<evidence type="ECO:0000259" key="5">
    <source>
        <dbReference type="Pfam" id="PF23762"/>
    </source>
</evidence>
<dbReference type="PANTHER" id="PTHR14695">
    <property type="entry name" value="SHC SH2-DOMAIN BINDING PROTEIN 1-RELATED"/>
    <property type="match status" value="1"/>
</dbReference>
<evidence type="ECO:0000259" key="4">
    <source>
        <dbReference type="Pfam" id="PF13229"/>
    </source>
</evidence>
<dbReference type="InterPro" id="IPR011050">
    <property type="entry name" value="Pectin_lyase_fold/virulence"/>
</dbReference>
<dbReference type="InterPro" id="IPR057508">
    <property type="entry name" value="SHCBP-like_N"/>
</dbReference>
<dbReference type="PANTHER" id="PTHR14695:SF4">
    <property type="entry name" value="PROTEIN NESSUN DORMA"/>
    <property type="match status" value="1"/>
</dbReference>
<dbReference type="InterPro" id="IPR045140">
    <property type="entry name" value="SHCBP1-like"/>
</dbReference>
<reference evidence="6" key="1">
    <citation type="submission" date="2015-11" db="EMBL/GenBank/DDBJ databases">
        <title>De novo transcriptome assembly of four potential Pierce s Disease insect vectors from Arizona vineyards.</title>
        <authorList>
            <person name="Tassone E.E."/>
        </authorList>
    </citation>
    <scope>NUCLEOTIDE SEQUENCE</scope>
</reference>
<dbReference type="SUPFAM" id="SSF51126">
    <property type="entry name" value="Pectin lyase-like"/>
    <property type="match status" value="1"/>
</dbReference>
<dbReference type="AlphaFoldDB" id="A0A1B6FCS6"/>
<feature type="domain" description="SHC SH2" evidence="5">
    <location>
        <begin position="14"/>
        <end position="242"/>
    </location>
</feature>
<feature type="domain" description="Right handed beta helix" evidence="4">
    <location>
        <begin position="405"/>
        <end position="477"/>
    </location>
</feature>
<accession>A0A1B6FCS6</accession>
<gene>
    <name evidence="6" type="ORF">g.10446</name>
</gene>
<dbReference type="EMBL" id="GECZ01021750">
    <property type="protein sequence ID" value="JAS48019.1"/>
    <property type="molecule type" value="Transcribed_RNA"/>
</dbReference>